<comment type="caution">
    <text evidence="1">The sequence shown here is derived from an EMBL/GenBank/DDBJ whole genome shotgun (WGS) entry which is preliminary data.</text>
</comment>
<evidence type="ECO:0000313" key="1">
    <source>
        <dbReference type="EMBL" id="OGK50222.1"/>
    </source>
</evidence>
<dbReference type="EMBL" id="MGAQ01000020">
    <property type="protein sequence ID" value="OGK50222.1"/>
    <property type="molecule type" value="Genomic_DNA"/>
</dbReference>
<name>A0A1F7J3M5_9BACT</name>
<dbReference type="Proteomes" id="UP000178558">
    <property type="component" value="Unassembled WGS sequence"/>
</dbReference>
<gene>
    <name evidence="1" type="ORF">A3B50_00365</name>
</gene>
<protein>
    <submittedName>
        <fullName evidence="1">Uncharacterized protein</fullName>
    </submittedName>
</protein>
<organism evidence="1 2">
    <name type="scientific">Candidatus Roizmanbacteria bacterium RIFCSPLOWO2_01_FULL_40_42</name>
    <dbReference type="NCBI Taxonomy" id="1802066"/>
    <lineage>
        <taxon>Bacteria</taxon>
        <taxon>Candidatus Roizmaniibacteriota</taxon>
    </lineage>
</organism>
<sequence>MQVSQELLDKFKVLMKKRGREYKSDDEERGEAQSLVNYVEFVYEFAKKEMRRETKLKDYPKGYPIDEDGTYGCLLCHGAITRINGWYDKYGFKCLDCQRAFDKKLIPVKVLKDRESWFADWQIHDEHGVHPSTARKLRRERLLHARDLKTKEGDVYYTIYLHSDNQEFLKKYPRKEKKKIEFIYSGGKQIQL</sequence>
<reference evidence="1 2" key="1">
    <citation type="journal article" date="2016" name="Nat. Commun.">
        <title>Thousands of microbial genomes shed light on interconnected biogeochemical processes in an aquifer system.</title>
        <authorList>
            <person name="Anantharaman K."/>
            <person name="Brown C.T."/>
            <person name="Hug L.A."/>
            <person name="Sharon I."/>
            <person name="Castelle C.J."/>
            <person name="Probst A.J."/>
            <person name="Thomas B.C."/>
            <person name="Singh A."/>
            <person name="Wilkins M.J."/>
            <person name="Karaoz U."/>
            <person name="Brodie E.L."/>
            <person name="Williams K.H."/>
            <person name="Hubbard S.S."/>
            <person name="Banfield J.F."/>
        </authorList>
    </citation>
    <scope>NUCLEOTIDE SEQUENCE [LARGE SCALE GENOMIC DNA]</scope>
</reference>
<evidence type="ECO:0000313" key="2">
    <source>
        <dbReference type="Proteomes" id="UP000178558"/>
    </source>
</evidence>
<dbReference type="AlphaFoldDB" id="A0A1F7J3M5"/>
<proteinExistence type="predicted"/>
<accession>A0A1F7J3M5</accession>